<evidence type="ECO:0000313" key="10">
    <source>
        <dbReference type="EMBL" id="UTW12133.1"/>
    </source>
</evidence>
<organism evidence="10 11">
    <name type="scientific">Marinobacterium rhizophilum</name>
    <dbReference type="NCBI Taxonomy" id="420402"/>
    <lineage>
        <taxon>Bacteria</taxon>
        <taxon>Pseudomonadati</taxon>
        <taxon>Pseudomonadota</taxon>
        <taxon>Gammaproteobacteria</taxon>
        <taxon>Oceanospirillales</taxon>
        <taxon>Oceanospirillaceae</taxon>
        <taxon>Marinobacterium</taxon>
    </lineage>
</organism>
<dbReference type="InterPro" id="IPR010920">
    <property type="entry name" value="LSM_dom_sf"/>
</dbReference>
<feature type="domain" description="Mechanosensitive ion channel MscS" evidence="8">
    <location>
        <begin position="205"/>
        <end position="272"/>
    </location>
</feature>
<evidence type="ECO:0000256" key="3">
    <source>
        <dbReference type="ARBA" id="ARBA00022475"/>
    </source>
</evidence>
<dbReference type="Gene3D" id="3.30.70.100">
    <property type="match status" value="1"/>
</dbReference>
<dbReference type="SUPFAM" id="SSF82861">
    <property type="entry name" value="Mechanosensitive channel protein MscS (YggB), transmembrane region"/>
    <property type="match status" value="1"/>
</dbReference>
<keyword evidence="7" id="KW-0997">Cell inner membrane</keyword>
<keyword evidence="7" id="KW-0406">Ion transport</keyword>
<feature type="transmembrane region" description="Helical" evidence="7">
    <location>
        <begin position="45"/>
        <end position="66"/>
    </location>
</feature>
<comment type="caution">
    <text evidence="7">Lacks conserved residue(s) required for the propagation of feature annotation.</text>
</comment>
<evidence type="ECO:0000256" key="4">
    <source>
        <dbReference type="ARBA" id="ARBA00022692"/>
    </source>
</evidence>
<dbReference type="InterPro" id="IPR011014">
    <property type="entry name" value="MscS_channel_TM-2"/>
</dbReference>
<keyword evidence="5 7" id="KW-1133">Transmembrane helix</keyword>
<accession>A0ABY5HIE1</accession>
<dbReference type="InterPro" id="IPR045275">
    <property type="entry name" value="MscS_archaea/bacteria_type"/>
</dbReference>
<evidence type="ECO:0000313" key="11">
    <source>
        <dbReference type="Proteomes" id="UP001058461"/>
    </source>
</evidence>
<dbReference type="Pfam" id="PF21082">
    <property type="entry name" value="MS_channel_3rd"/>
    <property type="match status" value="1"/>
</dbReference>
<comment type="subunit">
    <text evidence="7">Homoheptamer.</text>
</comment>
<dbReference type="RefSeq" id="WP_255854187.1">
    <property type="nucleotide sequence ID" value="NZ_CP073347.1"/>
</dbReference>
<keyword evidence="7" id="KW-0813">Transport</keyword>
<comment type="subcellular location">
    <subcellularLocation>
        <location evidence="7">Cell inner membrane</location>
        <topology evidence="7">Multi-pass membrane protein</topology>
    </subcellularLocation>
    <subcellularLocation>
        <location evidence="1">Cell membrane</location>
        <topology evidence="1">Multi-pass membrane protein</topology>
    </subcellularLocation>
</comment>
<dbReference type="SUPFAM" id="SSF50182">
    <property type="entry name" value="Sm-like ribonucleoproteins"/>
    <property type="match status" value="1"/>
</dbReference>
<keyword evidence="11" id="KW-1185">Reference proteome</keyword>
<feature type="transmembrane region" description="Helical" evidence="7">
    <location>
        <begin position="160"/>
        <end position="180"/>
    </location>
</feature>
<keyword evidence="6 7" id="KW-0472">Membrane</keyword>
<keyword evidence="7" id="KW-0407">Ion channel</keyword>
<dbReference type="InterPro" id="IPR011066">
    <property type="entry name" value="MscS_channel_C_sf"/>
</dbReference>
<dbReference type="InterPro" id="IPR049278">
    <property type="entry name" value="MS_channel_C"/>
</dbReference>
<protein>
    <recommendedName>
        <fullName evidence="7">Small-conductance mechanosensitive channel</fullName>
    </recommendedName>
</protein>
<dbReference type="Pfam" id="PF00924">
    <property type="entry name" value="MS_channel_2nd"/>
    <property type="match status" value="1"/>
</dbReference>
<feature type="transmembrane region" description="Helical" evidence="7">
    <location>
        <begin position="93"/>
        <end position="111"/>
    </location>
</feature>
<feature type="transmembrane region" description="Helical" evidence="7">
    <location>
        <begin position="186"/>
        <end position="203"/>
    </location>
</feature>
<comment type="similarity">
    <text evidence="2 7">Belongs to the MscS (TC 1.A.23) family.</text>
</comment>
<evidence type="ECO:0000256" key="6">
    <source>
        <dbReference type="ARBA" id="ARBA00023136"/>
    </source>
</evidence>
<dbReference type="Gene3D" id="1.10.287.1260">
    <property type="match status" value="1"/>
</dbReference>
<dbReference type="InterPro" id="IPR006685">
    <property type="entry name" value="MscS_channel_2nd"/>
</dbReference>
<evidence type="ECO:0000256" key="5">
    <source>
        <dbReference type="ARBA" id="ARBA00022989"/>
    </source>
</evidence>
<dbReference type="EMBL" id="CP073347">
    <property type="protein sequence ID" value="UTW12133.1"/>
    <property type="molecule type" value="Genomic_DNA"/>
</dbReference>
<dbReference type="InterPro" id="IPR023408">
    <property type="entry name" value="MscS_beta-dom_sf"/>
</dbReference>
<evidence type="ECO:0000256" key="2">
    <source>
        <dbReference type="ARBA" id="ARBA00008017"/>
    </source>
</evidence>
<evidence type="ECO:0000256" key="1">
    <source>
        <dbReference type="ARBA" id="ARBA00004651"/>
    </source>
</evidence>
<comment type="function">
    <text evidence="7">Mechanosensitive channel that participates in the regulation of osmotic pressure changes within the cell, opening in response to stretch forces in the membrane lipid bilayer, without the need for other proteins. Contributes to normal resistance to hypoosmotic shock. Forms an ion channel of 1.0 nanosiemens conductance with a slight preference for anions.</text>
</comment>
<keyword evidence="3" id="KW-1003">Cell membrane</keyword>
<dbReference type="Proteomes" id="UP001058461">
    <property type="component" value="Chromosome"/>
</dbReference>
<sequence length="384" mass="42483">MPENVTQETPASVAEFSINELLRESRDYMPDSVLPAWELVSQYPILGFLLIALLFYILGLCFRSLLTQVVGRLLGLHHSPVDDTALQYLRKPVFVTVFFFGLSLAVSVVNMPLGNAIVNLLFSLITVSWMTAAFRISTLLLEALSGENRFKLVDSKTVPLFDLTSKLVIIMIGSYILLLIWGINPVGWLASAGIVGIAVGFAAKDTLANLFSGFFIVADAPYKIGDYINLDSGERGKVCAIGLRSTRLLTRDDVEITIPNGVIANAKIINESGGPQNVRIRIVVGVAYGSDVDQVYALLMQAGLDHPEVCRSPEPRVRMRSFGASSLNYNLMCWIRHPQDRGRISHDLNVAIYKLFGQHGVEIPYAKQDLYIKQWPAINPQVKE</sequence>
<reference evidence="10" key="1">
    <citation type="submission" date="2021-04" db="EMBL/GenBank/DDBJ databases">
        <title>Oceanospirillales bacteria with DddD are important DMSP degraders in coastal seawater.</title>
        <authorList>
            <person name="Liu J."/>
        </authorList>
    </citation>
    <scope>NUCLEOTIDE SEQUENCE</scope>
    <source>
        <strain evidence="10">D13-1</strain>
    </source>
</reference>
<evidence type="ECO:0000259" key="9">
    <source>
        <dbReference type="Pfam" id="PF21082"/>
    </source>
</evidence>
<evidence type="ECO:0000259" key="8">
    <source>
        <dbReference type="Pfam" id="PF00924"/>
    </source>
</evidence>
<feature type="domain" description="Mechanosensitive ion channel MscS C-terminal" evidence="9">
    <location>
        <begin position="280"/>
        <end position="363"/>
    </location>
</feature>
<name>A0ABY5HIE1_9GAMM</name>
<dbReference type="SUPFAM" id="SSF82689">
    <property type="entry name" value="Mechanosensitive channel protein MscS (YggB), C-terminal domain"/>
    <property type="match status" value="1"/>
</dbReference>
<dbReference type="PANTHER" id="PTHR30221">
    <property type="entry name" value="SMALL-CONDUCTANCE MECHANOSENSITIVE CHANNEL"/>
    <property type="match status" value="1"/>
</dbReference>
<dbReference type="PANTHER" id="PTHR30221:SF1">
    <property type="entry name" value="SMALL-CONDUCTANCE MECHANOSENSITIVE CHANNEL"/>
    <property type="match status" value="1"/>
</dbReference>
<dbReference type="Gene3D" id="2.30.30.60">
    <property type="match status" value="1"/>
</dbReference>
<gene>
    <name evidence="10" type="ORF">KDW95_00100</name>
</gene>
<keyword evidence="4 7" id="KW-0812">Transmembrane</keyword>
<feature type="transmembrane region" description="Helical" evidence="7">
    <location>
        <begin position="117"/>
        <end position="140"/>
    </location>
</feature>
<evidence type="ECO:0000256" key="7">
    <source>
        <dbReference type="RuleBase" id="RU369025"/>
    </source>
</evidence>
<proteinExistence type="inferred from homology"/>